<protein>
    <submittedName>
        <fullName evidence="1">Uncharacterized protein</fullName>
    </submittedName>
</protein>
<dbReference type="AlphaFoldDB" id="A0AAE0VHP7"/>
<keyword evidence="2" id="KW-1185">Reference proteome</keyword>
<dbReference type="Proteomes" id="UP001195483">
    <property type="component" value="Unassembled WGS sequence"/>
</dbReference>
<dbReference type="EMBL" id="JAEAOA010000557">
    <property type="protein sequence ID" value="KAK3577292.1"/>
    <property type="molecule type" value="Genomic_DNA"/>
</dbReference>
<evidence type="ECO:0000313" key="2">
    <source>
        <dbReference type="Proteomes" id="UP001195483"/>
    </source>
</evidence>
<accession>A0AAE0VHP7</accession>
<organism evidence="1 2">
    <name type="scientific">Potamilus streckersoni</name>
    <dbReference type="NCBI Taxonomy" id="2493646"/>
    <lineage>
        <taxon>Eukaryota</taxon>
        <taxon>Metazoa</taxon>
        <taxon>Spiralia</taxon>
        <taxon>Lophotrochozoa</taxon>
        <taxon>Mollusca</taxon>
        <taxon>Bivalvia</taxon>
        <taxon>Autobranchia</taxon>
        <taxon>Heteroconchia</taxon>
        <taxon>Palaeoheterodonta</taxon>
        <taxon>Unionida</taxon>
        <taxon>Unionoidea</taxon>
        <taxon>Unionidae</taxon>
        <taxon>Ambleminae</taxon>
        <taxon>Lampsilini</taxon>
        <taxon>Potamilus</taxon>
    </lineage>
</organism>
<gene>
    <name evidence="1" type="ORF">CHS0354_008384</name>
</gene>
<name>A0AAE0VHP7_9BIVA</name>
<evidence type="ECO:0000313" key="1">
    <source>
        <dbReference type="EMBL" id="KAK3577292.1"/>
    </source>
</evidence>
<comment type="caution">
    <text evidence="1">The sequence shown here is derived from an EMBL/GenBank/DDBJ whole genome shotgun (WGS) entry which is preliminary data.</text>
</comment>
<reference evidence="1" key="1">
    <citation type="journal article" date="2021" name="Genome Biol. Evol.">
        <title>A High-Quality Reference Genome for a Parasitic Bivalve with Doubly Uniparental Inheritance (Bivalvia: Unionida).</title>
        <authorList>
            <person name="Smith C.H."/>
        </authorList>
    </citation>
    <scope>NUCLEOTIDE SEQUENCE</scope>
    <source>
        <strain evidence="1">CHS0354</strain>
    </source>
</reference>
<reference evidence="1" key="2">
    <citation type="journal article" date="2021" name="Genome Biol. Evol.">
        <title>Developing a high-quality reference genome for a parasitic bivalve with doubly uniparental inheritance (Bivalvia: Unionida).</title>
        <authorList>
            <person name="Smith C.H."/>
        </authorList>
    </citation>
    <scope>NUCLEOTIDE SEQUENCE</scope>
    <source>
        <strain evidence="1">CHS0354</strain>
        <tissue evidence="1">Mantle</tissue>
    </source>
</reference>
<proteinExistence type="predicted"/>
<reference evidence="1" key="3">
    <citation type="submission" date="2023-05" db="EMBL/GenBank/DDBJ databases">
        <authorList>
            <person name="Smith C.H."/>
        </authorList>
    </citation>
    <scope>NUCLEOTIDE SEQUENCE</scope>
    <source>
        <strain evidence="1">CHS0354</strain>
        <tissue evidence="1">Mantle</tissue>
    </source>
</reference>
<sequence>MEPEEVPTQAKSDKRQKEPIGCHADKGMLKGLEEIVLRKNPRSTEGHRSCLREIESVLYGLVLGVRGTIPSVTEDVVRILSLDTNEFKNKLVQCTLRMSTMIMRAFAGLSRHDQVPDLPEDSGDF</sequence>